<evidence type="ECO:0000313" key="2">
    <source>
        <dbReference type="EMBL" id="TKW49867.1"/>
    </source>
</evidence>
<reference evidence="2 3" key="1">
    <citation type="journal article" date="2019" name="PLoS ONE">
        <title>Comparative genome analysis indicates high evolutionary potential of pathogenicity genes in Colletotrichum tanaceti.</title>
        <authorList>
            <person name="Lelwala R.V."/>
            <person name="Korhonen P.K."/>
            <person name="Young N.D."/>
            <person name="Scott J.B."/>
            <person name="Ades P.A."/>
            <person name="Gasser R.B."/>
            <person name="Taylor P.W.J."/>
        </authorList>
    </citation>
    <scope>NUCLEOTIDE SEQUENCE [LARGE SCALE GENOMIC DNA]</scope>
    <source>
        <strain evidence="2">BRIP57314</strain>
    </source>
</reference>
<proteinExistence type="predicted"/>
<accession>A0A4U6X8J9</accession>
<gene>
    <name evidence="2" type="ORF">CTA1_2433</name>
</gene>
<evidence type="ECO:0000313" key="3">
    <source>
        <dbReference type="Proteomes" id="UP000310108"/>
    </source>
</evidence>
<evidence type="ECO:0000256" key="1">
    <source>
        <dbReference type="SAM" id="MobiDB-lite"/>
    </source>
</evidence>
<protein>
    <submittedName>
        <fullName evidence="2">Uncharacterized protein</fullName>
    </submittedName>
</protein>
<dbReference type="Proteomes" id="UP000310108">
    <property type="component" value="Unassembled WGS sequence"/>
</dbReference>
<dbReference type="EMBL" id="PJEX01000467">
    <property type="protein sequence ID" value="TKW49867.1"/>
    <property type="molecule type" value="Genomic_DNA"/>
</dbReference>
<comment type="caution">
    <text evidence="2">The sequence shown here is derived from an EMBL/GenBank/DDBJ whole genome shotgun (WGS) entry which is preliminary data.</text>
</comment>
<feature type="region of interest" description="Disordered" evidence="1">
    <location>
        <begin position="14"/>
        <end position="80"/>
    </location>
</feature>
<name>A0A4U6X8J9_9PEZI</name>
<feature type="compositionally biased region" description="Basic and acidic residues" evidence="1">
    <location>
        <begin position="48"/>
        <end position="57"/>
    </location>
</feature>
<dbReference type="AlphaFoldDB" id="A0A4U6X8J9"/>
<organism evidence="2 3">
    <name type="scientific">Colletotrichum tanaceti</name>
    <dbReference type="NCBI Taxonomy" id="1306861"/>
    <lineage>
        <taxon>Eukaryota</taxon>
        <taxon>Fungi</taxon>
        <taxon>Dikarya</taxon>
        <taxon>Ascomycota</taxon>
        <taxon>Pezizomycotina</taxon>
        <taxon>Sordariomycetes</taxon>
        <taxon>Hypocreomycetidae</taxon>
        <taxon>Glomerellales</taxon>
        <taxon>Glomerellaceae</taxon>
        <taxon>Colletotrichum</taxon>
        <taxon>Colletotrichum destructivum species complex</taxon>
    </lineage>
</organism>
<keyword evidence="3" id="KW-1185">Reference proteome</keyword>
<sequence>MGFFRRLFAIVAKAPKAASNSPKDKPRRRLVKAAPVNKKTRTTLAPSSKKEDRREEGSVAASEGSATKQPAASDSVLDAN</sequence>